<keyword evidence="1 5" id="KW-0673">Quorum sensing</keyword>
<dbReference type="OrthoDB" id="6169313at2"/>
<dbReference type="STRING" id="1094558.ME5_00429"/>
<evidence type="ECO:0000256" key="6">
    <source>
        <dbReference type="RuleBase" id="RU361135"/>
    </source>
</evidence>
<evidence type="ECO:0000313" key="7">
    <source>
        <dbReference type="EMBL" id="EJF91097.1"/>
    </source>
</evidence>
<keyword evidence="8" id="KW-1185">Reference proteome</keyword>
<evidence type="ECO:0000256" key="3">
    <source>
        <dbReference type="ARBA" id="ARBA00022691"/>
    </source>
</evidence>
<comment type="similarity">
    <text evidence="5 6">Belongs to the autoinducer synthase family.</text>
</comment>
<accession>J1K0Y5</accession>
<name>J1K0Y5_9HYPH</name>
<comment type="catalytic activity">
    <reaction evidence="6">
        <text>a fatty acyl-[ACP] + S-adenosyl-L-methionine = an N-acyl-L-homoserine lactone + S-methyl-5'-thioadenosine + holo-[ACP] + H(+)</text>
        <dbReference type="Rhea" id="RHEA:10096"/>
        <dbReference type="Rhea" id="RHEA-COMP:9685"/>
        <dbReference type="Rhea" id="RHEA-COMP:14125"/>
        <dbReference type="ChEBI" id="CHEBI:15378"/>
        <dbReference type="ChEBI" id="CHEBI:17509"/>
        <dbReference type="ChEBI" id="CHEBI:55474"/>
        <dbReference type="ChEBI" id="CHEBI:59789"/>
        <dbReference type="ChEBI" id="CHEBI:64479"/>
        <dbReference type="ChEBI" id="CHEBI:138651"/>
        <dbReference type="EC" id="2.3.1.184"/>
    </reaction>
</comment>
<dbReference type="HOGENOM" id="CLU_085711_4_0_5"/>
<dbReference type="GO" id="GO:0061579">
    <property type="term" value="F:N-acyl homoserine lactone synthase activity"/>
    <property type="evidence" value="ECO:0007669"/>
    <property type="project" value="UniProtKB-UniRule"/>
</dbReference>
<dbReference type="PATRIC" id="fig|1094558.3.peg.477"/>
<evidence type="ECO:0000256" key="1">
    <source>
        <dbReference type="ARBA" id="ARBA00022654"/>
    </source>
</evidence>
<protein>
    <recommendedName>
        <fullName evidence="6">Acyl-homoserine-lactone synthase</fullName>
        <ecNumber evidence="6">2.3.1.184</ecNumber>
    </recommendedName>
    <alternativeName>
        <fullName evidence="6">Autoinducer synthesis protein</fullName>
    </alternativeName>
</protein>
<evidence type="ECO:0000256" key="2">
    <source>
        <dbReference type="ARBA" id="ARBA00022679"/>
    </source>
</evidence>
<organism evidence="7 8">
    <name type="scientific">Bartonella tamiae Th239</name>
    <dbReference type="NCBI Taxonomy" id="1094558"/>
    <lineage>
        <taxon>Bacteria</taxon>
        <taxon>Pseudomonadati</taxon>
        <taxon>Pseudomonadota</taxon>
        <taxon>Alphaproteobacteria</taxon>
        <taxon>Hyphomicrobiales</taxon>
        <taxon>Bartonellaceae</taxon>
        <taxon>Bartonella</taxon>
    </lineage>
</organism>
<comment type="caution">
    <text evidence="7">The sequence shown here is derived from an EMBL/GenBank/DDBJ whole genome shotgun (WGS) entry which is preliminary data.</text>
</comment>
<dbReference type="Gene3D" id="3.40.630.30">
    <property type="match status" value="1"/>
</dbReference>
<keyword evidence="4 5" id="KW-0071">Autoinducer synthesis</keyword>
<evidence type="ECO:0000256" key="5">
    <source>
        <dbReference type="PROSITE-ProRule" id="PRU00533"/>
    </source>
</evidence>
<dbReference type="InterPro" id="IPR016181">
    <property type="entry name" value="Acyl_CoA_acyltransferase"/>
</dbReference>
<dbReference type="EC" id="2.3.1.184" evidence="6"/>
<reference evidence="7 8" key="1">
    <citation type="submission" date="2012-03" db="EMBL/GenBank/DDBJ databases">
        <title>The Genome Sequence of Bartonella tamiae Th239.</title>
        <authorList>
            <consortium name="The Broad Institute Genome Sequencing Platform"/>
            <consortium name="The Broad Institute Genome Sequencing Center for Infectious Disease"/>
            <person name="Feldgarden M."/>
            <person name="Kirby J."/>
            <person name="Kosoy M."/>
            <person name="Birtles R."/>
            <person name="Probert W.S."/>
            <person name="Chiaraviglio L."/>
            <person name="Young S.K."/>
            <person name="Zeng Q."/>
            <person name="Gargeya S."/>
            <person name="Fitzgerald M."/>
            <person name="Haas B."/>
            <person name="Abouelleil A."/>
            <person name="Alvarado L."/>
            <person name="Arachchi H.M."/>
            <person name="Berlin A."/>
            <person name="Chapman S.B."/>
            <person name="Gearin G."/>
            <person name="Goldberg J."/>
            <person name="Griggs A."/>
            <person name="Gujja S."/>
            <person name="Hansen M."/>
            <person name="Heiman D."/>
            <person name="Howarth C."/>
            <person name="Larimer J."/>
            <person name="Lui A."/>
            <person name="MacDonald P.J.P."/>
            <person name="McCowen C."/>
            <person name="Montmayeur A."/>
            <person name="Murphy C."/>
            <person name="Neiman D."/>
            <person name="Pearson M."/>
            <person name="Priest M."/>
            <person name="Roberts A."/>
            <person name="Saif S."/>
            <person name="Shea T."/>
            <person name="Sisk P."/>
            <person name="Stolte C."/>
            <person name="Sykes S."/>
            <person name="Wortman J."/>
            <person name="Nusbaum C."/>
            <person name="Birren B."/>
        </authorList>
    </citation>
    <scope>NUCLEOTIDE SEQUENCE [LARGE SCALE GENOMIC DNA]</scope>
    <source>
        <strain evidence="7 8">Th239</strain>
    </source>
</reference>
<dbReference type="PRINTS" id="PR01549">
    <property type="entry name" value="AUTOINDCRSYN"/>
</dbReference>
<dbReference type="AlphaFoldDB" id="J1K0Y5"/>
<dbReference type="GO" id="GO:0007165">
    <property type="term" value="P:signal transduction"/>
    <property type="evidence" value="ECO:0007669"/>
    <property type="project" value="TreeGrafter"/>
</dbReference>
<dbReference type="PROSITE" id="PS51187">
    <property type="entry name" value="AUTOINDUCER_SYNTH_2"/>
    <property type="match status" value="1"/>
</dbReference>
<dbReference type="SUPFAM" id="SSF55729">
    <property type="entry name" value="Acyl-CoA N-acyltransferases (Nat)"/>
    <property type="match status" value="1"/>
</dbReference>
<gene>
    <name evidence="7" type="ORF">ME5_00429</name>
</gene>
<dbReference type="GO" id="GO:0009372">
    <property type="term" value="P:quorum sensing"/>
    <property type="evidence" value="ECO:0007669"/>
    <property type="project" value="UniProtKB-UniRule"/>
</dbReference>
<dbReference type="RefSeq" id="WP_008038007.1">
    <property type="nucleotide sequence ID" value="NZ_JH725147.1"/>
</dbReference>
<keyword evidence="2 6" id="KW-0808">Transferase</keyword>
<evidence type="ECO:0000256" key="4">
    <source>
        <dbReference type="ARBA" id="ARBA00022929"/>
    </source>
</evidence>
<dbReference type="Pfam" id="PF00765">
    <property type="entry name" value="Autoind_synth"/>
    <property type="match status" value="1"/>
</dbReference>
<dbReference type="eggNOG" id="COG3916">
    <property type="taxonomic scope" value="Bacteria"/>
</dbReference>
<dbReference type="PANTHER" id="PTHR39322:SF1">
    <property type="entry name" value="ISOVALERYL-HOMOSERINE LACTONE SYNTHASE"/>
    <property type="match status" value="1"/>
</dbReference>
<dbReference type="InterPro" id="IPR001690">
    <property type="entry name" value="Autoind_synthase"/>
</dbReference>
<keyword evidence="3 6" id="KW-0949">S-adenosyl-L-methionine</keyword>
<dbReference type="EMBL" id="AIMB01000003">
    <property type="protein sequence ID" value="EJF91097.1"/>
    <property type="molecule type" value="Genomic_DNA"/>
</dbReference>
<proteinExistence type="inferred from homology"/>
<sequence length="204" mass="23365">MLKIIQYHQYNENYELMNKMFSVRAKIFKERLDWDVIVKDGYEKDVFDELNPLYLVSVDKDNKLQGSLRLLPTTGPNMLRNVFGVLIPDGKIESPLIWESSRFCINPEITHKNSDDEKLFVNRVTLELLSGLAEVGLIAGLKFIVTVYDARMARLLKRINCPAQIIGGPIKIGKVMTYASLFEVSENMWVRLGQSIGIQKTLQL</sequence>
<dbReference type="Proteomes" id="UP000008952">
    <property type="component" value="Unassembled WGS sequence"/>
</dbReference>
<dbReference type="PANTHER" id="PTHR39322">
    <property type="entry name" value="ACYL-HOMOSERINE-LACTONE SYNTHASE"/>
    <property type="match status" value="1"/>
</dbReference>
<evidence type="ECO:0000313" key="8">
    <source>
        <dbReference type="Proteomes" id="UP000008952"/>
    </source>
</evidence>